<sequence length="235" mass="26779">MSIYHCHWWMDVVPTVLMRMLRDNYRHEHLSLPLVDGCGPNRSDENAQGVQDDHFNDVFMANKTLHDIDDVHDDYEDSVCELIVNDCDIDEDDDIHVQHSTPCIPTMEAPSPSFIANTWDNISVPCDDVVTPLSSWDKELEFRKGLIFSNKAEIRTTRFILSHLRLCGMSGNWVGILCGMGGNWVGGLLGVTEWVDELGLAMARVTGWMDCMGWGITGWVNYVRWVVTGWVDCWE</sequence>
<dbReference type="AlphaFoldDB" id="A0A2N9GRE6"/>
<reference evidence="1" key="1">
    <citation type="submission" date="2018-02" db="EMBL/GenBank/DDBJ databases">
        <authorList>
            <person name="Cohen D.B."/>
            <person name="Kent A.D."/>
        </authorList>
    </citation>
    <scope>NUCLEOTIDE SEQUENCE</scope>
</reference>
<evidence type="ECO:0000313" key="1">
    <source>
        <dbReference type="EMBL" id="SPD02063.1"/>
    </source>
</evidence>
<accession>A0A2N9GRE6</accession>
<protein>
    <submittedName>
        <fullName evidence="1">Uncharacterized protein</fullName>
    </submittedName>
</protein>
<gene>
    <name evidence="1" type="ORF">FSB_LOCUS29945</name>
</gene>
<organism evidence="1">
    <name type="scientific">Fagus sylvatica</name>
    <name type="common">Beechnut</name>
    <dbReference type="NCBI Taxonomy" id="28930"/>
    <lineage>
        <taxon>Eukaryota</taxon>
        <taxon>Viridiplantae</taxon>
        <taxon>Streptophyta</taxon>
        <taxon>Embryophyta</taxon>
        <taxon>Tracheophyta</taxon>
        <taxon>Spermatophyta</taxon>
        <taxon>Magnoliopsida</taxon>
        <taxon>eudicotyledons</taxon>
        <taxon>Gunneridae</taxon>
        <taxon>Pentapetalae</taxon>
        <taxon>rosids</taxon>
        <taxon>fabids</taxon>
        <taxon>Fagales</taxon>
        <taxon>Fagaceae</taxon>
        <taxon>Fagus</taxon>
    </lineage>
</organism>
<proteinExistence type="predicted"/>
<dbReference type="EMBL" id="OIVN01002258">
    <property type="protein sequence ID" value="SPD02063.1"/>
    <property type="molecule type" value="Genomic_DNA"/>
</dbReference>
<name>A0A2N9GRE6_FAGSY</name>